<name>A0ABT3THL1_9GAMM</name>
<dbReference type="NCBIfam" id="TIGR02595">
    <property type="entry name" value="PEP_CTERM"/>
    <property type="match status" value="1"/>
</dbReference>
<proteinExistence type="predicted"/>
<keyword evidence="4" id="KW-1185">Reference proteome</keyword>
<organism evidence="3 4">
    <name type="scientific">Candidatus Litorirhabdus singularis</name>
    <dbReference type="NCBI Taxonomy" id="2518993"/>
    <lineage>
        <taxon>Bacteria</taxon>
        <taxon>Pseudomonadati</taxon>
        <taxon>Pseudomonadota</taxon>
        <taxon>Gammaproteobacteria</taxon>
        <taxon>Cellvibrionales</taxon>
        <taxon>Halieaceae</taxon>
        <taxon>Candidatus Litorirhabdus</taxon>
    </lineage>
</organism>
<feature type="chain" id="PRO_5045839798" evidence="1">
    <location>
        <begin position="32"/>
        <end position="318"/>
    </location>
</feature>
<comment type="caution">
    <text evidence="3">The sequence shown here is derived from an EMBL/GenBank/DDBJ whole genome shotgun (WGS) entry which is preliminary data.</text>
</comment>
<evidence type="ECO:0000313" key="4">
    <source>
        <dbReference type="Proteomes" id="UP001143362"/>
    </source>
</evidence>
<feature type="domain" description="Ice-binding protein C-terminal" evidence="2">
    <location>
        <begin position="293"/>
        <end position="314"/>
    </location>
</feature>
<keyword evidence="1" id="KW-0732">Signal</keyword>
<evidence type="ECO:0000256" key="1">
    <source>
        <dbReference type="SAM" id="SignalP"/>
    </source>
</evidence>
<feature type="signal peptide" evidence="1">
    <location>
        <begin position="1"/>
        <end position="31"/>
    </location>
</feature>
<evidence type="ECO:0000259" key="2">
    <source>
        <dbReference type="Pfam" id="PF07589"/>
    </source>
</evidence>
<accession>A0ABT3THL1</accession>
<evidence type="ECO:0000313" key="3">
    <source>
        <dbReference type="EMBL" id="MCX2981275.1"/>
    </source>
</evidence>
<protein>
    <submittedName>
        <fullName evidence="3">PEP-CTERM sorting domain-containing protein</fullName>
    </submittedName>
</protein>
<dbReference type="InterPro" id="IPR013424">
    <property type="entry name" value="Ice-binding_C"/>
</dbReference>
<dbReference type="EMBL" id="SHNN01000002">
    <property type="protein sequence ID" value="MCX2981275.1"/>
    <property type="molecule type" value="Genomic_DNA"/>
</dbReference>
<sequence>MIAMNYTTIGLHAVRGAIAASVLAASVGANAAPVLGWNSQFYFDLGTNKFDEARGNGTNYDADFRTGPMTSLGFGSLLATSVYKTAEIAPGVFAPTGTFYDTNNAGTMAQIVDGANAGLAAPGPNEINFNDFGGLLPDLFNNMQNGDTEGFGQSWSLIVDYTFEGNFLSGEPQYTSGTADIILLDLVADPTGGARETVVEMTVTGSAVQNALLEVFFEITDAKAGFLWIENGNGQFLDASTIENGEARLNTDVNEPIPVGLTDLTDNSGEIYAVGQSVGVRQTDLAGAVRNRVPEPGSLFLVSLGLLGLTARKKLLRK</sequence>
<dbReference type="Pfam" id="PF07589">
    <property type="entry name" value="PEP-CTERM"/>
    <property type="match status" value="1"/>
</dbReference>
<dbReference type="Proteomes" id="UP001143362">
    <property type="component" value="Unassembled WGS sequence"/>
</dbReference>
<gene>
    <name evidence="3" type="ORF">EYC98_10410</name>
</gene>
<reference evidence="3" key="1">
    <citation type="submission" date="2019-02" db="EMBL/GenBank/DDBJ databases">
        <authorList>
            <person name="Li S.-H."/>
        </authorList>
    </citation>
    <scope>NUCLEOTIDE SEQUENCE</scope>
    <source>
        <strain evidence="3">IMCC14734</strain>
    </source>
</reference>